<proteinExistence type="predicted"/>
<dbReference type="AlphaFoldDB" id="A0A542YUU4"/>
<gene>
    <name evidence="1" type="ORF">FB467_3022</name>
</gene>
<dbReference type="RefSeq" id="WP_141785808.1">
    <property type="nucleotide sequence ID" value="NZ_BAAAIK010000001.1"/>
</dbReference>
<organism evidence="1 2">
    <name type="scientific">Ornithinicoccus hortensis</name>
    <dbReference type="NCBI Taxonomy" id="82346"/>
    <lineage>
        <taxon>Bacteria</taxon>
        <taxon>Bacillati</taxon>
        <taxon>Actinomycetota</taxon>
        <taxon>Actinomycetes</taxon>
        <taxon>Micrococcales</taxon>
        <taxon>Intrasporangiaceae</taxon>
        <taxon>Ornithinicoccus</taxon>
    </lineage>
</organism>
<dbReference type="EMBL" id="VFOP01000001">
    <property type="protein sequence ID" value="TQL51855.1"/>
    <property type="molecule type" value="Genomic_DNA"/>
</dbReference>
<comment type="caution">
    <text evidence="1">The sequence shown here is derived from an EMBL/GenBank/DDBJ whole genome shotgun (WGS) entry which is preliminary data.</text>
</comment>
<sequence>MTLPIGTGIGLAKATGDGAPEPVDYLAGTFDTLIQQAWPSVAPKLAAQLTQSLGAADLLHRGFTLYDLEITISPQLWISVTREDTGTVLLTCTTGRSRIVASSTQPTDFGKWADPRVSLGFGLSFTFPVQLPTSATGAVKILPLRSLKVLAPDIDSMSLVTDIAFFIDDVVAFFRGVRFVEQLQQLIAGTDFADLVNGRFLEDAIDPVNQKLKELADAGYWFLDSVVDVLDGSGTELRGLRLDGAPPGVLSLALVARGYDRSGIVEGTISWPRTLGGTEDPTRARLVAGVTPYLVSTELTAAALLIEHPPEAPTAPAPTLEVPPEHAGSVEVVERSAPAVDLDSATIAGLTPMGAAVRPNALAGIAAGAVVELRTVLGDREVSRRIIEFARGTDDLAVTVTTPMPGEPGMLAPPMAEVGELTALWEDDDEETCRRHYRVGAVPIDAPLTLRVSVAPGKRWHGTDFFAQPSGWSGTVQVHPAKKEAVPERISQVARKGWISRAALGGIEVSLNPQPLPPKETGTVSEVVRATQGLDLTAARTSIEGSSVSPVATAATRTFGKAVRGVDLTKTVHEVDLTAPDFAKLVERSNPTGPGVVTGIDFELVKYVAPVVR</sequence>
<name>A0A542YUU4_9MICO</name>
<protein>
    <submittedName>
        <fullName evidence="1">Uncharacterized protein</fullName>
    </submittedName>
</protein>
<evidence type="ECO:0000313" key="2">
    <source>
        <dbReference type="Proteomes" id="UP000319516"/>
    </source>
</evidence>
<reference evidence="1 2" key="1">
    <citation type="submission" date="2019-06" db="EMBL/GenBank/DDBJ databases">
        <title>Sequencing the genomes of 1000 actinobacteria strains.</title>
        <authorList>
            <person name="Klenk H.-P."/>
        </authorList>
    </citation>
    <scope>NUCLEOTIDE SEQUENCE [LARGE SCALE GENOMIC DNA]</scope>
    <source>
        <strain evidence="1 2">DSM 12335</strain>
    </source>
</reference>
<dbReference type="Proteomes" id="UP000319516">
    <property type="component" value="Unassembled WGS sequence"/>
</dbReference>
<accession>A0A542YUU4</accession>
<dbReference type="OrthoDB" id="4848242at2"/>
<evidence type="ECO:0000313" key="1">
    <source>
        <dbReference type="EMBL" id="TQL51855.1"/>
    </source>
</evidence>
<keyword evidence="2" id="KW-1185">Reference proteome</keyword>